<reference evidence="2" key="1">
    <citation type="journal article" date="2020" name="Stud. Mycol.">
        <title>101 Dothideomycetes genomes: a test case for predicting lifestyles and emergence of pathogens.</title>
        <authorList>
            <person name="Haridas S."/>
            <person name="Albert R."/>
            <person name="Binder M."/>
            <person name="Bloem J."/>
            <person name="Labutti K."/>
            <person name="Salamov A."/>
            <person name="Andreopoulos B."/>
            <person name="Baker S."/>
            <person name="Barry K."/>
            <person name="Bills G."/>
            <person name="Bluhm B."/>
            <person name="Cannon C."/>
            <person name="Castanera R."/>
            <person name="Culley D."/>
            <person name="Daum C."/>
            <person name="Ezra D."/>
            <person name="Gonzalez J."/>
            <person name="Henrissat B."/>
            <person name="Kuo A."/>
            <person name="Liang C."/>
            <person name="Lipzen A."/>
            <person name="Lutzoni F."/>
            <person name="Magnuson J."/>
            <person name="Mondo S."/>
            <person name="Nolan M."/>
            <person name="Ohm R."/>
            <person name="Pangilinan J."/>
            <person name="Park H.-J."/>
            <person name="Ramirez L."/>
            <person name="Alfaro M."/>
            <person name="Sun H."/>
            <person name="Tritt A."/>
            <person name="Yoshinaga Y."/>
            <person name="Zwiers L.-H."/>
            <person name="Turgeon B."/>
            <person name="Goodwin S."/>
            <person name="Spatafora J."/>
            <person name="Crous P."/>
            <person name="Grigoriev I."/>
        </authorList>
    </citation>
    <scope>NUCLEOTIDE SEQUENCE</scope>
    <source>
        <strain evidence="2">CBS 473.64</strain>
    </source>
</reference>
<feature type="compositionally biased region" description="Basic and acidic residues" evidence="1">
    <location>
        <begin position="64"/>
        <end position="73"/>
    </location>
</feature>
<gene>
    <name evidence="2" type="ORF">P280DRAFT_480116</name>
</gene>
<proteinExistence type="predicted"/>
<feature type="compositionally biased region" description="Basic and acidic residues" evidence="1">
    <location>
        <begin position="149"/>
        <end position="159"/>
    </location>
</feature>
<accession>A0A6A6RZ41</accession>
<protein>
    <submittedName>
        <fullName evidence="2">Uncharacterized protein</fullName>
    </submittedName>
</protein>
<dbReference type="AlphaFoldDB" id="A0A6A6RZ41"/>
<organism evidence="2 3">
    <name type="scientific">Massarina eburnea CBS 473.64</name>
    <dbReference type="NCBI Taxonomy" id="1395130"/>
    <lineage>
        <taxon>Eukaryota</taxon>
        <taxon>Fungi</taxon>
        <taxon>Dikarya</taxon>
        <taxon>Ascomycota</taxon>
        <taxon>Pezizomycotina</taxon>
        <taxon>Dothideomycetes</taxon>
        <taxon>Pleosporomycetidae</taxon>
        <taxon>Pleosporales</taxon>
        <taxon>Massarineae</taxon>
        <taxon>Massarinaceae</taxon>
        <taxon>Massarina</taxon>
    </lineage>
</organism>
<feature type="region of interest" description="Disordered" evidence="1">
    <location>
        <begin position="1"/>
        <end position="108"/>
    </location>
</feature>
<feature type="compositionally biased region" description="Polar residues" evidence="1">
    <location>
        <begin position="1"/>
        <end position="11"/>
    </location>
</feature>
<evidence type="ECO:0000256" key="1">
    <source>
        <dbReference type="SAM" id="MobiDB-lite"/>
    </source>
</evidence>
<evidence type="ECO:0000313" key="3">
    <source>
        <dbReference type="Proteomes" id="UP000799753"/>
    </source>
</evidence>
<name>A0A6A6RZ41_9PLEO</name>
<evidence type="ECO:0000313" key="2">
    <source>
        <dbReference type="EMBL" id="KAF2640590.1"/>
    </source>
</evidence>
<dbReference type="EMBL" id="MU006784">
    <property type="protein sequence ID" value="KAF2640590.1"/>
    <property type="molecule type" value="Genomic_DNA"/>
</dbReference>
<feature type="region of interest" description="Disordered" evidence="1">
    <location>
        <begin position="138"/>
        <end position="159"/>
    </location>
</feature>
<sequence length="186" mass="20528">MSGAASPTLSSIPEDFPERFAQDQPTWSAKLHAQAVAAGADRSPSPEPERGVPHQPDPSFVAGGHEHGIDVRDFAPMTEKAHSFRFGGNLDMTTKSSCDTKDPSSAERLVEDRLRQDSAVEEINPHAQFVFGGMHAAATMRKGKKGKGKRDGAAPEKKEEVRRELSIEVKEMDEWMRKIWYRRSGG</sequence>
<feature type="compositionally biased region" description="Basic and acidic residues" evidence="1">
    <location>
        <begin position="98"/>
        <end position="108"/>
    </location>
</feature>
<dbReference type="Proteomes" id="UP000799753">
    <property type="component" value="Unassembled WGS sequence"/>
</dbReference>
<keyword evidence="3" id="KW-1185">Reference proteome</keyword>